<feature type="non-terminal residue" evidence="2">
    <location>
        <position position="251"/>
    </location>
</feature>
<dbReference type="STRING" id="188477.A0A433T301"/>
<accession>A0A433T301</accession>
<organism evidence="2 3">
    <name type="scientific">Elysia chlorotica</name>
    <name type="common">Eastern emerald elysia</name>
    <name type="synonym">Sea slug</name>
    <dbReference type="NCBI Taxonomy" id="188477"/>
    <lineage>
        <taxon>Eukaryota</taxon>
        <taxon>Metazoa</taxon>
        <taxon>Spiralia</taxon>
        <taxon>Lophotrochozoa</taxon>
        <taxon>Mollusca</taxon>
        <taxon>Gastropoda</taxon>
        <taxon>Heterobranchia</taxon>
        <taxon>Euthyneura</taxon>
        <taxon>Panpulmonata</taxon>
        <taxon>Sacoglossa</taxon>
        <taxon>Placobranchoidea</taxon>
        <taxon>Plakobranchidae</taxon>
        <taxon>Elysia</taxon>
    </lineage>
</organism>
<feature type="compositionally biased region" description="Low complexity" evidence="1">
    <location>
        <begin position="49"/>
        <end position="60"/>
    </location>
</feature>
<feature type="compositionally biased region" description="Polar residues" evidence="1">
    <location>
        <begin position="232"/>
        <end position="241"/>
    </location>
</feature>
<proteinExistence type="predicted"/>
<feature type="compositionally biased region" description="Low complexity" evidence="1">
    <location>
        <begin position="10"/>
        <end position="24"/>
    </location>
</feature>
<dbReference type="EMBL" id="RQTK01000704">
    <property type="protein sequence ID" value="RUS75880.1"/>
    <property type="molecule type" value="Genomic_DNA"/>
</dbReference>
<protein>
    <submittedName>
        <fullName evidence="2">Uncharacterized protein</fullName>
    </submittedName>
</protein>
<reference evidence="2 3" key="1">
    <citation type="submission" date="2019-01" db="EMBL/GenBank/DDBJ databases">
        <title>A draft genome assembly of the solar-powered sea slug Elysia chlorotica.</title>
        <authorList>
            <person name="Cai H."/>
            <person name="Li Q."/>
            <person name="Fang X."/>
            <person name="Li J."/>
            <person name="Curtis N.E."/>
            <person name="Altenburger A."/>
            <person name="Shibata T."/>
            <person name="Feng M."/>
            <person name="Maeda T."/>
            <person name="Schwartz J.A."/>
            <person name="Shigenobu S."/>
            <person name="Lundholm N."/>
            <person name="Nishiyama T."/>
            <person name="Yang H."/>
            <person name="Hasebe M."/>
            <person name="Li S."/>
            <person name="Pierce S.K."/>
            <person name="Wang J."/>
        </authorList>
    </citation>
    <scope>NUCLEOTIDE SEQUENCE [LARGE SCALE GENOMIC DNA]</scope>
    <source>
        <strain evidence="2">EC2010</strain>
        <tissue evidence="2">Whole organism of an adult</tissue>
    </source>
</reference>
<evidence type="ECO:0000256" key="1">
    <source>
        <dbReference type="SAM" id="MobiDB-lite"/>
    </source>
</evidence>
<feature type="region of interest" description="Disordered" evidence="1">
    <location>
        <begin position="226"/>
        <end position="251"/>
    </location>
</feature>
<dbReference type="AlphaFoldDB" id="A0A433T301"/>
<dbReference type="Proteomes" id="UP000271974">
    <property type="component" value="Unassembled WGS sequence"/>
</dbReference>
<evidence type="ECO:0000313" key="2">
    <source>
        <dbReference type="EMBL" id="RUS75880.1"/>
    </source>
</evidence>
<name>A0A433T301_ELYCH</name>
<feature type="region of interest" description="Disordered" evidence="1">
    <location>
        <begin position="1"/>
        <end position="67"/>
    </location>
</feature>
<sequence length="251" mass="26179">MLFGGPNKESAPSSGTASPASVPPGVQHKMKTLAELEADLHQSSPHKPASPASTTGPATTQEGGSGDMTAFNKLLFMMNAGPEANQNNTSSEAQNSRPGFPMIPSYSQFSKAVLRNKEEQKLLQQTAQHQLMAGLVPSVSQHQPHLGQPPAPGQAISAAALQQMQLQQAGLAHRTAGKMPFSLTPQAMSTPHSSAVTNQARPHSSSSVGPILSLIQQNPSIVMKPASPGMSAPQQQSQTGMPKTARVASPM</sequence>
<comment type="caution">
    <text evidence="2">The sequence shown here is derived from an EMBL/GenBank/DDBJ whole genome shotgun (WGS) entry which is preliminary data.</text>
</comment>
<dbReference type="OrthoDB" id="8916892at2759"/>
<gene>
    <name evidence="2" type="ORF">EGW08_016369</name>
</gene>
<evidence type="ECO:0000313" key="3">
    <source>
        <dbReference type="Proteomes" id="UP000271974"/>
    </source>
</evidence>
<feature type="region of interest" description="Disordered" evidence="1">
    <location>
        <begin position="186"/>
        <end position="207"/>
    </location>
</feature>
<keyword evidence="3" id="KW-1185">Reference proteome</keyword>